<sequence>MIALSDYDQALLQGERGPAAALAMRILVRSAAVMGADGLIDIDSAHIDGCLYHGQASLDFVEKLVEGGGKVVVPTTLNVGSMDLIHPELFRGDDALRSAGTRLMQAHIELGCESSFTCAPYQLKHRPRLGQQIAWAESNAIVFANSVLGARTNRYGDFMDLCAALTGRAPRCGLHLAENRHAGIVFAVAGDFPRDPASRDIWYAALGLLVGKRAGGAIPAITGLPADTTEDELKALGAAAASSGAIALFHAVGVTPEAPTLDAALGGRAADATIAVTRADLRAVRETLNQAAPGAPLAAVSVGTPHFSLAECAALERLLCRPAPGPGPAEAEHAGSELTGGGPTGGGPIGGEPTGSAPTGDGPRCAVDFYVNTSRYILWELEASGQADRLRAAGVQFVTDTCTYITPIMRQTTGLVMTNSGKWAHYAPANIGVRVAYGSLRECVRSALAGKVCFDEA</sequence>
<protein>
    <submittedName>
        <fullName evidence="5">Aconitase subunit 1</fullName>
    </submittedName>
</protein>
<evidence type="ECO:0000256" key="3">
    <source>
        <dbReference type="SAM" id="MobiDB-lite"/>
    </source>
</evidence>
<dbReference type="Pfam" id="PF04412">
    <property type="entry name" value="AcnX"/>
    <property type="match status" value="2"/>
</dbReference>
<accession>A0A261R1R8</accession>
<evidence type="ECO:0000313" key="5">
    <source>
        <dbReference type="EMBL" id="OZI18978.1"/>
    </source>
</evidence>
<dbReference type="STRING" id="1416803.CAL13_10440"/>
<dbReference type="GO" id="GO:0016829">
    <property type="term" value="F:lyase activity"/>
    <property type="evidence" value="ECO:0007669"/>
    <property type="project" value="UniProtKB-KW"/>
</dbReference>
<dbReference type="AlphaFoldDB" id="A0A261R1R8"/>
<evidence type="ECO:0000256" key="1">
    <source>
        <dbReference type="ARBA" id="ARBA00023004"/>
    </source>
</evidence>
<evidence type="ECO:0000256" key="2">
    <source>
        <dbReference type="ARBA" id="ARBA00023239"/>
    </source>
</evidence>
<name>A0A261R1R8_9BORD</name>
<proteinExistence type="predicted"/>
<feature type="compositionally biased region" description="Gly residues" evidence="3">
    <location>
        <begin position="338"/>
        <end position="353"/>
    </location>
</feature>
<organism evidence="5 6">
    <name type="scientific">Bordetella genomosp. 9</name>
    <dbReference type="NCBI Taxonomy" id="1416803"/>
    <lineage>
        <taxon>Bacteria</taxon>
        <taxon>Pseudomonadati</taxon>
        <taxon>Pseudomonadota</taxon>
        <taxon>Betaproteobacteria</taxon>
        <taxon>Burkholderiales</taxon>
        <taxon>Alcaligenaceae</taxon>
        <taxon>Bordetella</taxon>
    </lineage>
</organism>
<keyword evidence="6" id="KW-1185">Reference proteome</keyword>
<keyword evidence="1" id="KW-0408">Iron</keyword>
<evidence type="ECO:0000259" key="4">
    <source>
        <dbReference type="Pfam" id="PF04412"/>
    </source>
</evidence>
<feature type="domain" description="Phosphomevalonate dehydratase large subunit-like" evidence="4">
    <location>
        <begin position="3"/>
        <end position="319"/>
    </location>
</feature>
<dbReference type="PANTHER" id="PTHR36577">
    <property type="entry name" value="DUF521 DOMAIN PROTEIN (AFU_ORTHOLOGUE AFUA_6G00490)"/>
    <property type="match status" value="1"/>
</dbReference>
<dbReference type="InterPro" id="IPR007506">
    <property type="entry name" value="PMDh-L-like_dom"/>
</dbReference>
<feature type="region of interest" description="Disordered" evidence="3">
    <location>
        <begin position="324"/>
        <end position="361"/>
    </location>
</feature>
<keyword evidence="2" id="KW-0456">Lyase</keyword>
<feature type="domain" description="Phosphomevalonate dehydratase large subunit-like" evidence="4">
    <location>
        <begin position="364"/>
        <end position="445"/>
    </location>
</feature>
<dbReference type="RefSeq" id="WP_094847658.1">
    <property type="nucleotide sequence ID" value="NZ_NEVJ01000003.1"/>
</dbReference>
<dbReference type="PANTHER" id="PTHR36577:SF3">
    <property type="entry name" value="DUF521 DOMAIN PROTEIN (AFU_ORTHOLOGUE AFUA_6G00490)"/>
    <property type="match status" value="1"/>
</dbReference>
<evidence type="ECO:0000313" key="6">
    <source>
        <dbReference type="Proteomes" id="UP000216857"/>
    </source>
</evidence>
<gene>
    <name evidence="5" type="ORF">CAL26_15010</name>
</gene>
<reference evidence="5" key="1">
    <citation type="submission" date="2017-05" db="EMBL/GenBank/DDBJ databases">
        <title>Complete and WGS of Bordetella genogroups.</title>
        <authorList>
            <person name="Spilker T."/>
            <person name="Lipuma J."/>
        </authorList>
    </citation>
    <scope>NUCLEOTIDE SEQUENCE</scope>
    <source>
        <strain evidence="5">AU21707</strain>
    </source>
</reference>
<dbReference type="OrthoDB" id="1550274at2"/>
<dbReference type="Proteomes" id="UP000216857">
    <property type="component" value="Unassembled WGS sequence"/>
</dbReference>
<dbReference type="CDD" id="cd01355">
    <property type="entry name" value="AcnX"/>
    <property type="match status" value="1"/>
</dbReference>
<comment type="caution">
    <text evidence="5">The sequence shown here is derived from an EMBL/GenBank/DDBJ whole genome shotgun (WGS) entry which is preliminary data.</text>
</comment>
<dbReference type="EMBL" id="NEVJ01000003">
    <property type="protein sequence ID" value="OZI18978.1"/>
    <property type="molecule type" value="Genomic_DNA"/>
</dbReference>